<evidence type="ECO:0000313" key="1">
    <source>
        <dbReference type="EMBL" id="EZJ84991.1"/>
    </source>
</evidence>
<accession>A0AAN4NT56</accession>
<comment type="caution">
    <text evidence="1">The sequence shown here is derived from an EMBL/GenBank/DDBJ whole genome shotgun (WGS) entry which is preliminary data.</text>
</comment>
<dbReference type="EMBL" id="JJLU01000083">
    <property type="protein sequence ID" value="EZJ84991.1"/>
    <property type="molecule type" value="Genomic_DNA"/>
</dbReference>
<reference evidence="1 2" key="1">
    <citation type="submission" date="2014-03" db="EMBL/GenBank/DDBJ databases">
        <title>Genetic Variability of E. coli after antibiotic treatment.</title>
        <authorList>
            <person name="Silbergeld E."/>
            <person name="Coles C."/>
            <person name="Seidman J.C."/>
            <person name="You Y."/>
            <person name="George J."/>
            <person name="Nadendla S."/>
            <person name="Huot H."/>
            <person name="Daugherty S.C."/>
            <person name="Nagaraj S."/>
            <person name="Ott S."/>
            <person name="Klega K."/>
            <person name="Rasko D."/>
        </authorList>
    </citation>
    <scope>NUCLEOTIDE SEQUENCE [LARGE SCALE GENOMIC DNA]</scope>
    <source>
        <strain evidence="1 2">1-250-04_S3_C1</strain>
    </source>
</reference>
<protein>
    <submittedName>
        <fullName evidence="1">Uncharacterized protein</fullName>
    </submittedName>
</protein>
<evidence type="ECO:0000313" key="2">
    <source>
        <dbReference type="Proteomes" id="UP000024043"/>
    </source>
</evidence>
<sequence>MISCVILNIFTIVFNNVCGNSHLIYECFLNIAATQETAGSPTESGC</sequence>
<gene>
    <name evidence="1" type="ORF">AC00_2523</name>
</gene>
<name>A0AAN4NT56_ECOLX</name>
<dbReference type="Proteomes" id="UP000024043">
    <property type="component" value="Unassembled WGS sequence"/>
</dbReference>
<dbReference type="AlphaFoldDB" id="A0AAN4NT56"/>
<proteinExistence type="predicted"/>
<organism evidence="1 2">
    <name type="scientific">Escherichia coli 1-250-04_S3_C1</name>
    <dbReference type="NCBI Taxonomy" id="1444135"/>
    <lineage>
        <taxon>Bacteria</taxon>
        <taxon>Pseudomonadati</taxon>
        <taxon>Pseudomonadota</taxon>
        <taxon>Gammaproteobacteria</taxon>
        <taxon>Enterobacterales</taxon>
        <taxon>Enterobacteriaceae</taxon>
        <taxon>Escherichia</taxon>
    </lineage>
</organism>